<evidence type="ECO:0000256" key="1">
    <source>
        <dbReference type="SAM" id="MobiDB-lite"/>
    </source>
</evidence>
<evidence type="ECO:0000256" key="2">
    <source>
        <dbReference type="SAM" id="Phobius"/>
    </source>
</evidence>
<keyword evidence="2" id="KW-1133">Transmembrane helix</keyword>
<proteinExistence type="predicted"/>
<evidence type="ECO:0000313" key="3">
    <source>
        <dbReference type="Proteomes" id="UP000515211"/>
    </source>
</evidence>
<reference evidence="3" key="1">
    <citation type="journal article" date="2016" name="Nat. Genet.">
        <title>The genome sequences of Arachis duranensis and Arachis ipaensis, the diploid ancestors of cultivated peanut.</title>
        <authorList>
            <person name="Bertioli D.J."/>
            <person name="Cannon S.B."/>
            <person name="Froenicke L."/>
            <person name="Huang G."/>
            <person name="Farmer A.D."/>
            <person name="Cannon E.K."/>
            <person name="Liu X."/>
            <person name="Gao D."/>
            <person name="Clevenger J."/>
            <person name="Dash S."/>
            <person name="Ren L."/>
            <person name="Moretzsohn M.C."/>
            <person name="Shirasawa K."/>
            <person name="Huang W."/>
            <person name="Vidigal B."/>
            <person name="Abernathy B."/>
            <person name="Chu Y."/>
            <person name="Niederhuth C.E."/>
            <person name="Umale P."/>
            <person name="Araujo A.C."/>
            <person name="Kozik A."/>
            <person name="Kim K.D."/>
            <person name="Burow M.D."/>
            <person name="Varshney R.K."/>
            <person name="Wang X."/>
            <person name="Zhang X."/>
            <person name="Barkley N."/>
            <person name="Guimaraes P.M."/>
            <person name="Isobe S."/>
            <person name="Guo B."/>
            <person name="Liao B."/>
            <person name="Stalker H.T."/>
            <person name="Schmitz R.J."/>
            <person name="Scheffler B.E."/>
            <person name="Leal-Bertioli S.C."/>
            <person name="Xun X."/>
            <person name="Jackson S.A."/>
            <person name="Michelmore R."/>
            <person name="Ozias-Akins P."/>
        </authorList>
    </citation>
    <scope>NUCLEOTIDE SEQUENCE [LARGE SCALE GENOMIC DNA]</scope>
    <source>
        <strain evidence="3">cv. V14167</strain>
    </source>
</reference>
<sequence>MGEDGPLGLEMGPSNLQIASRVSSPSPLPPNISLLASSSLLFGGYFLGASLCGSSSSRRIYGIAHRWRARVLISDFIHYRRNTPEIDIVPEAFEGTINRESGKISMTPRVHKEQTKKENLKE</sequence>
<dbReference type="GeneID" id="127741546"/>
<dbReference type="RefSeq" id="XP_052110231.1">
    <property type="nucleotide sequence ID" value="XM_052254271.1"/>
</dbReference>
<feature type="compositionally biased region" description="Basic and acidic residues" evidence="1">
    <location>
        <begin position="110"/>
        <end position="122"/>
    </location>
</feature>
<feature type="region of interest" description="Disordered" evidence="1">
    <location>
        <begin position="100"/>
        <end position="122"/>
    </location>
</feature>
<gene>
    <name evidence="4" type="primary">LOC127741546</name>
</gene>
<evidence type="ECO:0000313" key="4">
    <source>
        <dbReference type="RefSeq" id="XP_052110231.1"/>
    </source>
</evidence>
<organism evidence="3 4">
    <name type="scientific">Arachis duranensis</name>
    <name type="common">Wild peanut</name>
    <dbReference type="NCBI Taxonomy" id="130453"/>
    <lineage>
        <taxon>Eukaryota</taxon>
        <taxon>Viridiplantae</taxon>
        <taxon>Streptophyta</taxon>
        <taxon>Embryophyta</taxon>
        <taxon>Tracheophyta</taxon>
        <taxon>Spermatophyta</taxon>
        <taxon>Magnoliopsida</taxon>
        <taxon>eudicotyledons</taxon>
        <taxon>Gunneridae</taxon>
        <taxon>Pentapetalae</taxon>
        <taxon>rosids</taxon>
        <taxon>fabids</taxon>
        <taxon>Fabales</taxon>
        <taxon>Fabaceae</taxon>
        <taxon>Papilionoideae</taxon>
        <taxon>50 kb inversion clade</taxon>
        <taxon>dalbergioids sensu lato</taxon>
        <taxon>Dalbergieae</taxon>
        <taxon>Pterocarpus clade</taxon>
        <taxon>Arachis</taxon>
    </lineage>
</organism>
<dbReference type="Proteomes" id="UP000515211">
    <property type="component" value="Chromosome 9"/>
</dbReference>
<keyword evidence="2" id="KW-0472">Membrane</keyword>
<dbReference type="KEGG" id="adu:127741546"/>
<protein>
    <submittedName>
        <fullName evidence="4">Uncharacterized protein LOC127741546</fullName>
    </submittedName>
</protein>
<name>A0A9C6T5C6_ARADU</name>
<feature type="transmembrane region" description="Helical" evidence="2">
    <location>
        <begin position="32"/>
        <end position="52"/>
    </location>
</feature>
<dbReference type="AlphaFoldDB" id="A0A9C6T5C6"/>
<keyword evidence="3" id="KW-1185">Reference proteome</keyword>
<keyword evidence="2" id="KW-0812">Transmembrane</keyword>
<reference evidence="4" key="2">
    <citation type="submission" date="2025-08" db="UniProtKB">
        <authorList>
            <consortium name="RefSeq"/>
        </authorList>
    </citation>
    <scope>IDENTIFICATION</scope>
    <source>
        <tissue evidence="4">Whole plant</tissue>
    </source>
</reference>
<accession>A0A9C6T5C6</accession>